<keyword evidence="3" id="KW-1185">Reference proteome</keyword>
<evidence type="ECO:0000256" key="1">
    <source>
        <dbReference type="SAM" id="MobiDB-lite"/>
    </source>
</evidence>
<evidence type="ECO:0000313" key="3">
    <source>
        <dbReference type="Proteomes" id="UP001189429"/>
    </source>
</evidence>
<protein>
    <submittedName>
        <fullName evidence="2">Uncharacterized protein</fullName>
    </submittedName>
</protein>
<name>A0ABN9UN69_9DINO</name>
<feature type="region of interest" description="Disordered" evidence="1">
    <location>
        <begin position="248"/>
        <end position="276"/>
    </location>
</feature>
<accession>A0ABN9UN69</accession>
<feature type="compositionally biased region" description="Low complexity" evidence="1">
    <location>
        <begin position="254"/>
        <end position="276"/>
    </location>
</feature>
<feature type="region of interest" description="Disordered" evidence="1">
    <location>
        <begin position="13"/>
        <end position="105"/>
    </location>
</feature>
<dbReference type="EMBL" id="CAUYUJ010016059">
    <property type="protein sequence ID" value="CAK0861370.1"/>
    <property type="molecule type" value="Genomic_DNA"/>
</dbReference>
<proteinExistence type="predicted"/>
<comment type="caution">
    <text evidence="2">The sequence shown here is derived from an EMBL/GenBank/DDBJ whole genome shotgun (WGS) entry which is preliminary data.</text>
</comment>
<sequence>MAVLCSIRVGWGRSRRAPGSDLGQAPGTDGIGRSISGGASSKEWNGPCTAASRPRSTSLDFQQRQRCFEPNRPSGAACSSSTVRPARASPQPRARLAPQRKMVADEPSSRGYELLFVAEDGAGPRCGERRLAGASHSGGGVLPAAGSREAPLAGGGLRRGAAASRLLRRRHRCVPGVPGEGRSVAEYCTEKGRHVATPGCEEETPPPGRGRGLGVLVRAWWPSGARPCCWTWAGAACRPPPCEGARSSCPAATSAGSPERGPPGRGSARYAAGRVRPPWRVRVGRGRAGGRSNSCCTE</sequence>
<evidence type="ECO:0000313" key="2">
    <source>
        <dbReference type="EMBL" id="CAK0861370.1"/>
    </source>
</evidence>
<feature type="compositionally biased region" description="Low complexity" evidence="1">
    <location>
        <begin position="31"/>
        <end position="41"/>
    </location>
</feature>
<reference evidence="2" key="1">
    <citation type="submission" date="2023-10" db="EMBL/GenBank/DDBJ databases">
        <authorList>
            <person name="Chen Y."/>
            <person name="Shah S."/>
            <person name="Dougan E. K."/>
            <person name="Thang M."/>
            <person name="Chan C."/>
        </authorList>
    </citation>
    <scope>NUCLEOTIDE SEQUENCE [LARGE SCALE GENOMIC DNA]</scope>
</reference>
<gene>
    <name evidence="2" type="ORF">PCOR1329_LOCUS50066</name>
</gene>
<feature type="compositionally biased region" description="Polar residues" evidence="1">
    <location>
        <begin position="54"/>
        <end position="65"/>
    </location>
</feature>
<organism evidence="2 3">
    <name type="scientific">Prorocentrum cordatum</name>
    <dbReference type="NCBI Taxonomy" id="2364126"/>
    <lineage>
        <taxon>Eukaryota</taxon>
        <taxon>Sar</taxon>
        <taxon>Alveolata</taxon>
        <taxon>Dinophyceae</taxon>
        <taxon>Prorocentrales</taxon>
        <taxon>Prorocentraceae</taxon>
        <taxon>Prorocentrum</taxon>
    </lineage>
</organism>
<dbReference type="Proteomes" id="UP001189429">
    <property type="component" value="Unassembled WGS sequence"/>
</dbReference>
<feature type="compositionally biased region" description="Low complexity" evidence="1">
    <location>
        <begin position="84"/>
        <end position="100"/>
    </location>
</feature>
<feature type="region of interest" description="Disordered" evidence="1">
    <location>
        <begin position="137"/>
        <end position="156"/>
    </location>
</feature>